<evidence type="ECO:0000313" key="14">
    <source>
        <dbReference type="EMBL" id="ACN15842.1"/>
    </source>
</evidence>
<keyword evidence="5 14" id="KW-0808">Transferase</keyword>
<dbReference type="Pfam" id="PF01288">
    <property type="entry name" value="HPPK"/>
    <property type="match status" value="1"/>
</dbReference>
<dbReference type="NCBIfam" id="TIGR01498">
    <property type="entry name" value="folK"/>
    <property type="match status" value="1"/>
</dbReference>
<dbReference type="PANTHER" id="PTHR43071">
    <property type="entry name" value="2-AMINO-4-HYDROXY-6-HYDROXYMETHYLDIHYDROPTERIDINE PYROPHOSPHOKINASE"/>
    <property type="match status" value="1"/>
</dbReference>
<evidence type="ECO:0000256" key="7">
    <source>
        <dbReference type="ARBA" id="ARBA00022777"/>
    </source>
</evidence>
<dbReference type="eggNOG" id="COG0801">
    <property type="taxonomic scope" value="Bacteria"/>
</dbReference>
<keyword evidence="15" id="KW-1185">Reference proteome</keyword>
<feature type="domain" description="7,8-dihydro-6-hydroxymethylpterin-pyrophosphokinase" evidence="13">
    <location>
        <begin position="92"/>
        <end position="103"/>
    </location>
</feature>
<dbReference type="Gene3D" id="3.30.70.560">
    <property type="entry name" value="7,8-Dihydro-6-hydroxymethylpterin-pyrophosphokinase HPPK"/>
    <property type="match status" value="1"/>
</dbReference>
<evidence type="ECO:0000256" key="10">
    <source>
        <dbReference type="ARBA" id="ARBA00029409"/>
    </source>
</evidence>
<dbReference type="InterPro" id="IPR000550">
    <property type="entry name" value="Hppk"/>
</dbReference>
<evidence type="ECO:0000256" key="5">
    <source>
        <dbReference type="ARBA" id="ARBA00022679"/>
    </source>
</evidence>
<gene>
    <name evidence="14" type="primary">folK</name>
    <name evidence="14" type="ordered locus">HRM2_27520</name>
</gene>
<dbReference type="AlphaFoldDB" id="C0QIA6"/>
<dbReference type="EC" id="2.7.6.3" evidence="3"/>
<dbReference type="HOGENOM" id="CLU_097916_1_2_7"/>
<comment type="pathway">
    <text evidence="1">Cofactor biosynthesis; tetrahydrofolate biosynthesis; 2-amino-4-hydroxy-6-hydroxymethyl-7,8-dihydropteridine diphosphate from 7,8-dihydroneopterin triphosphate: step 4/4.</text>
</comment>
<keyword evidence="7" id="KW-0418">Kinase</keyword>
<comment type="function">
    <text evidence="10">Catalyzes the transfer of pyrophosphate from adenosine triphosphate (ATP) to 6-hydroxymethyl-7,8-dihydropterin, an enzymatic step in folate biosynthesis pathway.</text>
</comment>
<evidence type="ECO:0000256" key="9">
    <source>
        <dbReference type="ARBA" id="ARBA00022909"/>
    </source>
</evidence>
<keyword evidence="9" id="KW-0289">Folate biosynthesis</keyword>
<reference evidence="14 15" key="1">
    <citation type="journal article" date="2009" name="Environ. Microbiol.">
        <title>Genome sequence of Desulfobacterium autotrophicum HRM2, a marine sulfate reducer oxidizing organic carbon completely to carbon dioxide.</title>
        <authorList>
            <person name="Strittmatter A.W."/>
            <person name="Liesegang H."/>
            <person name="Rabus R."/>
            <person name="Decker I."/>
            <person name="Amann J."/>
            <person name="Andres S."/>
            <person name="Henne A."/>
            <person name="Fricke W.F."/>
            <person name="Martinez-Arias R."/>
            <person name="Bartels D."/>
            <person name="Goesmann A."/>
            <person name="Krause L."/>
            <person name="Puehler A."/>
            <person name="Klenk H.P."/>
            <person name="Richter M."/>
            <person name="Schuler M."/>
            <person name="Gloeckner F.O."/>
            <person name="Meyerdierks A."/>
            <person name="Gottschalk G."/>
            <person name="Amann R."/>
        </authorList>
    </citation>
    <scope>NUCLEOTIDE SEQUENCE [LARGE SCALE GENOMIC DNA]</scope>
    <source>
        <strain evidence="15">ATCC 43914 / DSM 3382 / HRM2</strain>
    </source>
</reference>
<evidence type="ECO:0000256" key="3">
    <source>
        <dbReference type="ARBA" id="ARBA00013253"/>
    </source>
</evidence>
<evidence type="ECO:0000256" key="11">
    <source>
        <dbReference type="ARBA" id="ARBA00029766"/>
    </source>
</evidence>
<evidence type="ECO:0000256" key="12">
    <source>
        <dbReference type="ARBA" id="ARBA00033413"/>
    </source>
</evidence>
<evidence type="ECO:0000256" key="1">
    <source>
        <dbReference type="ARBA" id="ARBA00005051"/>
    </source>
</evidence>
<dbReference type="SUPFAM" id="SSF55083">
    <property type="entry name" value="6-hydroxymethyl-7,8-dihydropterin pyrophosphokinase, HPPK"/>
    <property type="match status" value="1"/>
</dbReference>
<accession>C0QIA6</accession>
<keyword evidence="6" id="KW-0547">Nucleotide-binding</keyword>
<dbReference type="OrthoDB" id="9808041at2"/>
<evidence type="ECO:0000256" key="4">
    <source>
        <dbReference type="ARBA" id="ARBA00016218"/>
    </source>
</evidence>
<comment type="similarity">
    <text evidence="2">Belongs to the HPPK family.</text>
</comment>
<dbReference type="GO" id="GO:0046656">
    <property type="term" value="P:folic acid biosynthetic process"/>
    <property type="evidence" value="ECO:0007669"/>
    <property type="project" value="UniProtKB-KW"/>
</dbReference>
<protein>
    <recommendedName>
        <fullName evidence="4">2-amino-4-hydroxy-6-hydroxymethyldihydropteridine pyrophosphokinase</fullName>
        <ecNumber evidence="3">2.7.6.3</ecNumber>
    </recommendedName>
    <alternativeName>
        <fullName evidence="11">6-hydroxymethyl-7,8-dihydropterin pyrophosphokinase</fullName>
    </alternativeName>
    <alternativeName>
        <fullName evidence="12">7,8-dihydro-6-hydroxymethylpterin-pyrophosphokinase</fullName>
    </alternativeName>
</protein>
<dbReference type="STRING" id="177437.HRM2_27520"/>
<dbReference type="PROSITE" id="PS00794">
    <property type="entry name" value="HPPK"/>
    <property type="match status" value="1"/>
</dbReference>
<evidence type="ECO:0000256" key="8">
    <source>
        <dbReference type="ARBA" id="ARBA00022840"/>
    </source>
</evidence>
<dbReference type="InterPro" id="IPR035907">
    <property type="entry name" value="Hppk_sf"/>
</dbReference>
<dbReference type="GO" id="GO:0003848">
    <property type="term" value="F:2-amino-4-hydroxy-6-hydroxymethyldihydropteridine diphosphokinase activity"/>
    <property type="evidence" value="ECO:0007669"/>
    <property type="project" value="UniProtKB-EC"/>
</dbReference>
<organism evidence="14 15">
    <name type="scientific">Desulforapulum autotrophicum (strain ATCC 43914 / DSM 3382 / VKM B-1955 / HRM2)</name>
    <name type="common">Desulfobacterium autotrophicum</name>
    <dbReference type="NCBI Taxonomy" id="177437"/>
    <lineage>
        <taxon>Bacteria</taxon>
        <taxon>Pseudomonadati</taxon>
        <taxon>Thermodesulfobacteriota</taxon>
        <taxon>Desulfobacteria</taxon>
        <taxon>Desulfobacterales</taxon>
        <taxon>Desulfobacteraceae</taxon>
        <taxon>Desulforapulum</taxon>
    </lineage>
</organism>
<dbReference type="GO" id="GO:0046654">
    <property type="term" value="P:tetrahydrofolate biosynthetic process"/>
    <property type="evidence" value="ECO:0007669"/>
    <property type="project" value="UniProtKB-UniPathway"/>
</dbReference>
<proteinExistence type="inferred from homology"/>
<dbReference type="EMBL" id="CP001087">
    <property type="protein sequence ID" value="ACN15842.1"/>
    <property type="molecule type" value="Genomic_DNA"/>
</dbReference>
<evidence type="ECO:0000259" key="13">
    <source>
        <dbReference type="PROSITE" id="PS00794"/>
    </source>
</evidence>
<dbReference type="KEGG" id="dat:HRM2_27520"/>
<sequence length="171" mass="19451">MNPMAIAYLSIGSNLGNRYDNCIRGRKTVDTLDQTRVVATSPFYRTEPVGFLDQAWFVNGALKIETRLDPFELIDGLKKIELLLGQGEKEVRFGPRIIDLDIILYGERVVQTDRLILPHPRMHKRCFVLKPLCDIASGIVHPTMEKTMEQLLLQIENNPGQEVRVYVKGDA</sequence>
<dbReference type="PANTHER" id="PTHR43071:SF1">
    <property type="entry name" value="2-AMINO-4-HYDROXY-6-HYDROXYMETHYLDIHYDROPTERIDINE PYROPHOSPHOKINASE"/>
    <property type="match status" value="1"/>
</dbReference>
<keyword evidence="8" id="KW-0067">ATP-binding</keyword>
<evidence type="ECO:0000313" key="15">
    <source>
        <dbReference type="Proteomes" id="UP000000442"/>
    </source>
</evidence>
<dbReference type="GO" id="GO:0005524">
    <property type="term" value="F:ATP binding"/>
    <property type="evidence" value="ECO:0007669"/>
    <property type="project" value="UniProtKB-KW"/>
</dbReference>
<dbReference type="GO" id="GO:0016301">
    <property type="term" value="F:kinase activity"/>
    <property type="evidence" value="ECO:0007669"/>
    <property type="project" value="UniProtKB-KW"/>
</dbReference>
<name>C0QIA6_DESAH</name>
<dbReference type="Proteomes" id="UP000000442">
    <property type="component" value="Chromosome"/>
</dbReference>
<evidence type="ECO:0000256" key="6">
    <source>
        <dbReference type="ARBA" id="ARBA00022741"/>
    </source>
</evidence>
<evidence type="ECO:0000256" key="2">
    <source>
        <dbReference type="ARBA" id="ARBA00005810"/>
    </source>
</evidence>
<dbReference type="CDD" id="cd00483">
    <property type="entry name" value="HPPK"/>
    <property type="match status" value="1"/>
</dbReference>
<dbReference type="UniPathway" id="UPA00077">
    <property type="reaction ID" value="UER00155"/>
</dbReference>